<feature type="coiled-coil region" evidence="1">
    <location>
        <begin position="272"/>
        <end position="299"/>
    </location>
</feature>
<feature type="compositionally biased region" description="Polar residues" evidence="2">
    <location>
        <begin position="49"/>
        <end position="62"/>
    </location>
</feature>
<accession>A0A6L2MYK4</accession>
<evidence type="ECO:0000256" key="1">
    <source>
        <dbReference type="SAM" id="Coils"/>
    </source>
</evidence>
<gene>
    <name evidence="3" type="ORF">Tci_049423</name>
</gene>
<dbReference type="EMBL" id="BKCJ010007475">
    <property type="protein sequence ID" value="GEU77445.1"/>
    <property type="molecule type" value="Genomic_DNA"/>
</dbReference>
<feature type="region of interest" description="Disordered" evidence="2">
    <location>
        <begin position="1"/>
        <end position="26"/>
    </location>
</feature>
<protein>
    <submittedName>
        <fullName evidence="3">UBN2 domain-containing protein</fullName>
    </submittedName>
</protein>
<feature type="region of interest" description="Disordered" evidence="2">
    <location>
        <begin position="49"/>
        <end position="76"/>
    </location>
</feature>
<comment type="caution">
    <text evidence="3">The sequence shown here is derived from an EMBL/GenBank/DDBJ whole genome shotgun (WGS) entry which is preliminary data.</text>
</comment>
<dbReference type="AlphaFoldDB" id="A0A6L2MYK4"/>
<evidence type="ECO:0000256" key="2">
    <source>
        <dbReference type="SAM" id="MobiDB-lite"/>
    </source>
</evidence>
<feature type="compositionally biased region" description="Pro residues" evidence="2">
    <location>
        <begin position="1"/>
        <end position="10"/>
    </location>
</feature>
<sequence length="545" mass="62001">MSKPLTPHPEPSQENNHPNQALPSPYIKDTLISPQVVSHPPFPISPINSYVTYTQAPPQSDNQTKHIPPLSPSRESLVDDSHGVDCLDLCLFKVRVRRLSWRGIRWWWHRLDDDGGVEIVVFVSDGDGGGGERAKVTAMEELKNLTTLSLDEVIGNLTVYEEVIKKDSKIIKRKKELRKSIALKARKESSDDDSSTFDSEDEEYAMAEFFGGSWSDSDEDEEEKTKDEKCLKAKASNEVLSETEYVSDDQSSLDKNEYSRLCKIGLKVMAKNKTLKQAKIELENEALELKDKLSRIENVKEVNEELRSCDTWVWGTWQHGVLGEYVELRLIQMARRVSDYRIHRIVDRGNEEDGLDSRAHGDRFYHNRRSADRGNEKVDRDPGNISEIKGLRRRSFEPIYPNFFSEDEPRFDEEEVVNADSEEAPVFDDDPYEAETENIFAQQDIQAKLSTDEILDKPIETPQLHKLDVNDDLVDALNINKLDNSHVVDFDDSSAGLSHTKILPVINQFLGHQDIDTVKNDSNKSVFDTPSEQVAVEVSVVAELD</sequence>
<keyword evidence="1" id="KW-0175">Coiled coil</keyword>
<proteinExistence type="predicted"/>
<organism evidence="3">
    <name type="scientific">Tanacetum cinerariifolium</name>
    <name type="common">Dalmatian daisy</name>
    <name type="synonym">Chrysanthemum cinerariifolium</name>
    <dbReference type="NCBI Taxonomy" id="118510"/>
    <lineage>
        <taxon>Eukaryota</taxon>
        <taxon>Viridiplantae</taxon>
        <taxon>Streptophyta</taxon>
        <taxon>Embryophyta</taxon>
        <taxon>Tracheophyta</taxon>
        <taxon>Spermatophyta</taxon>
        <taxon>Magnoliopsida</taxon>
        <taxon>eudicotyledons</taxon>
        <taxon>Gunneridae</taxon>
        <taxon>Pentapetalae</taxon>
        <taxon>asterids</taxon>
        <taxon>campanulids</taxon>
        <taxon>Asterales</taxon>
        <taxon>Asteraceae</taxon>
        <taxon>Asteroideae</taxon>
        <taxon>Anthemideae</taxon>
        <taxon>Anthemidinae</taxon>
        <taxon>Tanacetum</taxon>
    </lineage>
</organism>
<name>A0A6L2MYK4_TANCI</name>
<feature type="compositionally biased region" description="Polar residues" evidence="2">
    <location>
        <begin position="12"/>
        <end position="22"/>
    </location>
</feature>
<reference evidence="3" key="1">
    <citation type="journal article" date="2019" name="Sci. Rep.">
        <title>Draft genome of Tanacetum cinerariifolium, the natural source of mosquito coil.</title>
        <authorList>
            <person name="Yamashiro T."/>
            <person name="Shiraishi A."/>
            <person name="Satake H."/>
            <person name="Nakayama K."/>
        </authorList>
    </citation>
    <scope>NUCLEOTIDE SEQUENCE</scope>
</reference>
<evidence type="ECO:0000313" key="3">
    <source>
        <dbReference type="EMBL" id="GEU77445.1"/>
    </source>
</evidence>